<dbReference type="InterPro" id="IPR006530">
    <property type="entry name" value="YD"/>
</dbReference>
<organism evidence="2 3">
    <name type="scientific">Arachnia propionica</name>
    <dbReference type="NCBI Taxonomy" id="1750"/>
    <lineage>
        <taxon>Bacteria</taxon>
        <taxon>Bacillati</taxon>
        <taxon>Actinomycetota</taxon>
        <taxon>Actinomycetes</taxon>
        <taxon>Propionibacteriales</taxon>
        <taxon>Propionibacteriaceae</taxon>
        <taxon>Arachnia</taxon>
    </lineage>
</organism>
<dbReference type="NCBIfam" id="TIGR01643">
    <property type="entry name" value="YD_repeat_2x"/>
    <property type="match status" value="2"/>
</dbReference>
<evidence type="ECO:0000313" key="2">
    <source>
        <dbReference type="EMBL" id="RRD46024.1"/>
    </source>
</evidence>
<dbReference type="Proteomes" id="UP000280935">
    <property type="component" value="Unassembled WGS sequence"/>
</dbReference>
<comment type="caution">
    <text evidence="2">The sequence shown here is derived from an EMBL/GenBank/DDBJ whole genome shotgun (WGS) entry which is preliminary data.</text>
</comment>
<evidence type="ECO:0000313" key="3">
    <source>
        <dbReference type="Proteomes" id="UP000280935"/>
    </source>
</evidence>
<gene>
    <name evidence="2" type="ORF">EII35_15650</name>
</gene>
<dbReference type="EMBL" id="RQYT01000155">
    <property type="protein sequence ID" value="RRD46024.1"/>
    <property type="molecule type" value="Genomic_DNA"/>
</dbReference>
<evidence type="ECO:0000256" key="1">
    <source>
        <dbReference type="SAM" id="MobiDB-lite"/>
    </source>
</evidence>
<proteinExistence type="predicted"/>
<dbReference type="InterPro" id="IPR031325">
    <property type="entry name" value="RHS_repeat"/>
</dbReference>
<dbReference type="Gene3D" id="2.180.10.10">
    <property type="entry name" value="RHS repeat-associated core"/>
    <property type="match status" value="1"/>
</dbReference>
<reference evidence="2 3" key="1">
    <citation type="submission" date="2018-11" db="EMBL/GenBank/DDBJ databases">
        <title>Genomes From Bacteria Associated with the Canine Oral Cavity: a Test Case for Automated Genome-Based Taxonomic Assignment.</title>
        <authorList>
            <person name="Coil D.A."/>
            <person name="Jospin G."/>
            <person name="Darling A.E."/>
            <person name="Wallis C."/>
            <person name="Davis I.J."/>
            <person name="Harris S."/>
            <person name="Eisen J.A."/>
            <person name="Holcombe L.J."/>
            <person name="O'Flynn C."/>
        </authorList>
    </citation>
    <scope>NUCLEOTIDE SEQUENCE [LARGE SCALE GENOMIC DNA]</scope>
    <source>
        <strain evidence="2 3">OH2822_COT-296</strain>
    </source>
</reference>
<dbReference type="OrthoDB" id="3712874at2"/>
<evidence type="ECO:0008006" key="4">
    <source>
        <dbReference type="Google" id="ProtNLM"/>
    </source>
</evidence>
<protein>
    <recommendedName>
        <fullName evidence="4">RHS repeat protein</fullName>
    </recommendedName>
</protein>
<accession>A0A3P1WHF0</accession>
<feature type="region of interest" description="Disordered" evidence="1">
    <location>
        <begin position="80"/>
        <end position="115"/>
    </location>
</feature>
<dbReference type="Pfam" id="PF05593">
    <property type="entry name" value="RHS_repeat"/>
    <property type="match status" value="1"/>
</dbReference>
<name>A0A3P1WHF0_9ACTN</name>
<sequence length="147" mass="15543">MSYTGAQQQPSTIIDGEGGHTRLHWDEGLLLEVVDPTGVRVRFGYDPRGDLVSSTDAEGNTTRLVRDDAGRVSELVKPSGATTRFHYTPAGGQDRPGRGALGIPLQPRGSVDRDDGPCGCHNRTRVRLPWGVGGVGGPARASGGTRL</sequence>
<dbReference type="AlphaFoldDB" id="A0A3P1WHF0"/>